<sequence length="355" mass="39495">MKEKKRVCIAGLGHIGKAHLEALRRLGQTEVVGISCRENAQQRAEELFVPNGFCDWREMIDTLKPDAVHVCTPNESHLEIGLYALERKIHVLCEKPLAANKRDAQRLAAAAKKAGVVHAVCFHNRFYPTIRYLRRWIASGELGEIISIHGGYLQNWLLSLEDFNWRVLSSQAGNTRVMGDIGSHWLDLAEFVTGQKIENLTVKKKQVYPARRGPDGKISPVDTQDMASVCFSLTQGGLGCGFFSQTFAGEKNRISLKIGGTKKSAEWENISSDLLTIGDRQEGTRLLGRDPRQLKPVLTQGILTPGDALAASHGDAFTMMFAQVYQRMDDPHVQGEFADFDDGVHSMELLLLPEE</sequence>
<dbReference type="SUPFAM" id="SSF51735">
    <property type="entry name" value="NAD(P)-binding Rossmann-fold domains"/>
    <property type="match status" value="1"/>
</dbReference>
<dbReference type="SUPFAM" id="SSF55347">
    <property type="entry name" value="Glyceraldehyde-3-phosphate dehydrogenase-like, C-terminal domain"/>
    <property type="match status" value="1"/>
</dbReference>
<evidence type="ECO:0000259" key="2">
    <source>
        <dbReference type="Pfam" id="PF01408"/>
    </source>
</evidence>
<keyword evidence="5" id="KW-1185">Reference proteome</keyword>
<dbReference type="RefSeq" id="WP_262396196.1">
    <property type="nucleotide sequence ID" value="NZ_JACRTD010000012.1"/>
</dbReference>
<feature type="domain" description="Gfo/Idh/MocA-like oxidoreductase N-terminal" evidence="2">
    <location>
        <begin position="6"/>
        <end position="120"/>
    </location>
</feature>
<evidence type="ECO:0000256" key="1">
    <source>
        <dbReference type="ARBA" id="ARBA00023002"/>
    </source>
</evidence>
<dbReference type="PANTHER" id="PTHR43818">
    <property type="entry name" value="BCDNA.GH03377"/>
    <property type="match status" value="1"/>
</dbReference>
<dbReference type="InterPro" id="IPR000683">
    <property type="entry name" value="Gfo/Idh/MocA-like_OxRdtase_N"/>
</dbReference>
<gene>
    <name evidence="4" type="ORF">H8705_12885</name>
</gene>
<feature type="domain" description="GFO/IDH/MocA-like oxidoreductase" evidence="3">
    <location>
        <begin position="130"/>
        <end position="265"/>
    </location>
</feature>
<evidence type="ECO:0000259" key="3">
    <source>
        <dbReference type="Pfam" id="PF22725"/>
    </source>
</evidence>
<dbReference type="GO" id="GO:0016491">
    <property type="term" value="F:oxidoreductase activity"/>
    <property type="evidence" value="ECO:0007669"/>
    <property type="project" value="UniProtKB-KW"/>
</dbReference>
<proteinExistence type="predicted"/>
<protein>
    <submittedName>
        <fullName evidence="4">Gfo/Idh/MocA family oxidoreductase</fullName>
    </submittedName>
</protein>
<dbReference type="InterPro" id="IPR055170">
    <property type="entry name" value="GFO_IDH_MocA-like_dom"/>
</dbReference>
<dbReference type="Gene3D" id="3.40.50.720">
    <property type="entry name" value="NAD(P)-binding Rossmann-like Domain"/>
    <property type="match status" value="1"/>
</dbReference>
<evidence type="ECO:0000313" key="5">
    <source>
        <dbReference type="Proteomes" id="UP000623678"/>
    </source>
</evidence>
<reference evidence="4" key="1">
    <citation type="submission" date="2020-08" db="EMBL/GenBank/DDBJ databases">
        <title>Genome public.</title>
        <authorList>
            <person name="Liu C."/>
            <person name="Sun Q."/>
        </authorList>
    </citation>
    <scope>NUCLEOTIDE SEQUENCE</scope>
    <source>
        <strain evidence="4">NSJ-64</strain>
    </source>
</reference>
<dbReference type="InterPro" id="IPR050463">
    <property type="entry name" value="Gfo/Idh/MocA_oxidrdct_glycsds"/>
</dbReference>
<dbReference type="InterPro" id="IPR036291">
    <property type="entry name" value="NAD(P)-bd_dom_sf"/>
</dbReference>
<organism evidence="4 5">
    <name type="scientific">Youxingia wuxianensis</name>
    <dbReference type="NCBI Taxonomy" id="2763678"/>
    <lineage>
        <taxon>Bacteria</taxon>
        <taxon>Bacillati</taxon>
        <taxon>Bacillota</taxon>
        <taxon>Clostridia</taxon>
        <taxon>Eubacteriales</taxon>
        <taxon>Oscillospiraceae</taxon>
        <taxon>Youxingia</taxon>
    </lineage>
</organism>
<dbReference type="PANTHER" id="PTHR43818:SF11">
    <property type="entry name" value="BCDNA.GH03377"/>
    <property type="match status" value="1"/>
</dbReference>
<dbReference type="EMBL" id="JACRTD010000012">
    <property type="protein sequence ID" value="MBC8586476.1"/>
    <property type="molecule type" value="Genomic_DNA"/>
</dbReference>
<dbReference type="Gene3D" id="3.30.360.10">
    <property type="entry name" value="Dihydrodipicolinate Reductase, domain 2"/>
    <property type="match status" value="1"/>
</dbReference>
<dbReference type="Pfam" id="PF22725">
    <property type="entry name" value="GFO_IDH_MocA_C3"/>
    <property type="match status" value="1"/>
</dbReference>
<evidence type="ECO:0000313" key="4">
    <source>
        <dbReference type="EMBL" id="MBC8586476.1"/>
    </source>
</evidence>
<accession>A0A926ERP8</accession>
<dbReference type="GO" id="GO:0000166">
    <property type="term" value="F:nucleotide binding"/>
    <property type="evidence" value="ECO:0007669"/>
    <property type="project" value="InterPro"/>
</dbReference>
<name>A0A926ERP8_9FIRM</name>
<keyword evidence="1" id="KW-0560">Oxidoreductase</keyword>
<dbReference type="Proteomes" id="UP000623678">
    <property type="component" value="Unassembled WGS sequence"/>
</dbReference>
<comment type="caution">
    <text evidence="4">The sequence shown here is derived from an EMBL/GenBank/DDBJ whole genome shotgun (WGS) entry which is preliminary data.</text>
</comment>
<dbReference type="AlphaFoldDB" id="A0A926ERP8"/>
<dbReference type="Pfam" id="PF01408">
    <property type="entry name" value="GFO_IDH_MocA"/>
    <property type="match status" value="1"/>
</dbReference>